<gene>
    <name evidence="6" type="ORF">KDK95_30975</name>
</gene>
<dbReference type="RefSeq" id="WP_212521888.1">
    <property type="nucleotide sequence ID" value="NZ_JAGSOH010000154.1"/>
</dbReference>
<keyword evidence="3" id="KW-0378">Hydrolase</keyword>
<dbReference type="PROSITE" id="PS51935">
    <property type="entry name" value="NLPC_P60"/>
    <property type="match status" value="1"/>
</dbReference>
<evidence type="ECO:0000256" key="1">
    <source>
        <dbReference type="ARBA" id="ARBA00007074"/>
    </source>
</evidence>
<protein>
    <submittedName>
        <fullName evidence="6">C40 family peptidase</fullName>
    </submittedName>
</protein>
<evidence type="ECO:0000313" key="6">
    <source>
        <dbReference type="EMBL" id="MBR7830767.1"/>
    </source>
</evidence>
<keyword evidence="2" id="KW-0645">Protease</keyword>
<dbReference type="InterPro" id="IPR051202">
    <property type="entry name" value="Peptidase_C40"/>
</dbReference>
<dbReference type="InterPro" id="IPR038765">
    <property type="entry name" value="Papain-like_cys_pep_sf"/>
</dbReference>
<evidence type="ECO:0000256" key="2">
    <source>
        <dbReference type="ARBA" id="ARBA00022670"/>
    </source>
</evidence>
<dbReference type="Gene3D" id="3.90.1720.10">
    <property type="entry name" value="endopeptidase domain like (from Nostoc punctiforme)"/>
    <property type="match status" value="1"/>
</dbReference>
<name>A0A941EHT6_9ACTN</name>
<dbReference type="AlphaFoldDB" id="A0A941EHT6"/>
<dbReference type="PANTHER" id="PTHR47053">
    <property type="entry name" value="MUREIN DD-ENDOPEPTIDASE MEPH-RELATED"/>
    <property type="match status" value="1"/>
</dbReference>
<dbReference type="GO" id="GO:0008234">
    <property type="term" value="F:cysteine-type peptidase activity"/>
    <property type="evidence" value="ECO:0007669"/>
    <property type="project" value="UniProtKB-KW"/>
</dbReference>
<sequence length="324" mass="33305">MLIGAAGAGAASFLGLGGTTGQTPVCSTGSAGIGTDIGDGEKLTAEQVANARVIYTTGVSMNIPPYGEAIAIATAIQESRLENLDYGDRDSLGLFQQRPSQGWGTPAQIMNPVYAATRFYQALEQVPNWQKLPLTTAAQDVQESGYPDAYAAWQKVAEQLVATFAGTVGACDLGAGAAYADGLPASFTLPAGTPAQVVTAIDYALAQLGKPYVYGGTGPAGYDCSGLVMGAFLAAGIDLPRTTYQQVHSGTAVASAADLKPGDLIFTVGSEAGASPTNPGHVGIFLGENLVLDSPETGKNIELSEFNGGYWNTQAVAFRRIVPQ</sequence>
<organism evidence="6 7">
    <name type="scientific">Actinospica acidithermotolerans</name>
    <dbReference type="NCBI Taxonomy" id="2828514"/>
    <lineage>
        <taxon>Bacteria</taxon>
        <taxon>Bacillati</taxon>
        <taxon>Actinomycetota</taxon>
        <taxon>Actinomycetes</taxon>
        <taxon>Catenulisporales</taxon>
        <taxon>Actinospicaceae</taxon>
        <taxon>Actinospica</taxon>
    </lineage>
</organism>
<accession>A0A941EHT6</accession>
<proteinExistence type="inferred from homology"/>
<reference evidence="6" key="1">
    <citation type="submission" date="2021-04" db="EMBL/GenBank/DDBJ databases">
        <title>Genome based classification of Actinospica acidithermotolerans sp. nov., an actinobacterium isolated from an Indonesian hot spring.</title>
        <authorList>
            <person name="Kusuma A.B."/>
            <person name="Putra K.E."/>
            <person name="Nafisah S."/>
            <person name="Loh J."/>
            <person name="Nouioui I."/>
            <person name="Goodfellow M."/>
        </authorList>
    </citation>
    <scope>NUCLEOTIDE SEQUENCE</scope>
    <source>
        <strain evidence="6">MGRD01-02</strain>
    </source>
</reference>
<evidence type="ECO:0000256" key="3">
    <source>
        <dbReference type="ARBA" id="ARBA00022801"/>
    </source>
</evidence>
<dbReference type="Proteomes" id="UP000676325">
    <property type="component" value="Unassembled WGS sequence"/>
</dbReference>
<feature type="domain" description="NlpC/P60" evidence="5">
    <location>
        <begin position="194"/>
        <end position="322"/>
    </location>
</feature>
<dbReference type="GO" id="GO:0006508">
    <property type="term" value="P:proteolysis"/>
    <property type="evidence" value="ECO:0007669"/>
    <property type="project" value="UniProtKB-KW"/>
</dbReference>
<comment type="caution">
    <text evidence="6">The sequence shown here is derived from an EMBL/GenBank/DDBJ whole genome shotgun (WGS) entry which is preliminary data.</text>
</comment>
<evidence type="ECO:0000259" key="5">
    <source>
        <dbReference type="PROSITE" id="PS51935"/>
    </source>
</evidence>
<dbReference type="SUPFAM" id="SSF54001">
    <property type="entry name" value="Cysteine proteinases"/>
    <property type="match status" value="1"/>
</dbReference>
<evidence type="ECO:0000256" key="4">
    <source>
        <dbReference type="ARBA" id="ARBA00022807"/>
    </source>
</evidence>
<keyword evidence="4" id="KW-0788">Thiol protease</keyword>
<dbReference type="Pfam" id="PF00877">
    <property type="entry name" value="NLPC_P60"/>
    <property type="match status" value="1"/>
</dbReference>
<comment type="similarity">
    <text evidence="1">Belongs to the peptidase C40 family.</text>
</comment>
<dbReference type="EMBL" id="JAGSOH010000154">
    <property type="protein sequence ID" value="MBR7830767.1"/>
    <property type="molecule type" value="Genomic_DNA"/>
</dbReference>
<dbReference type="InterPro" id="IPR000064">
    <property type="entry name" value="NLP_P60_dom"/>
</dbReference>
<dbReference type="PANTHER" id="PTHR47053:SF1">
    <property type="entry name" value="MUREIN DD-ENDOPEPTIDASE MEPH-RELATED"/>
    <property type="match status" value="1"/>
</dbReference>
<keyword evidence="7" id="KW-1185">Reference proteome</keyword>
<evidence type="ECO:0000313" key="7">
    <source>
        <dbReference type="Proteomes" id="UP000676325"/>
    </source>
</evidence>